<evidence type="ECO:0000256" key="1">
    <source>
        <dbReference type="SAM" id="MobiDB-lite"/>
    </source>
</evidence>
<sequence>MIQKTMTEALRELAANVAKTAADKRFPRSKGRWSKEREIRPINEYLSEMTPKTTVKLSLGLKKPIKSWTLSEKLLCDHSSYFRAAFEGKFKESSIKQSSLDEEIFSVDAVGHLVDWMYTGKLECREPHDCQESVSTHDTSWYSLYMLADMLDISALADAAIRQIHKCMEKGDWLPNPADITYIYAKTGCNWNLRDIVVKKLMEIFLQQSCDGYAGRCEAWSEVLSADVFFSMEVMEGIKRHTDMLERERGRSDEFSDQGEGHARGSVELGWN</sequence>
<dbReference type="Gene3D" id="3.30.710.10">
    <property type="entry name" value="Potassium Channel Kv1.1, Chain A"/>
    <property type="match status" value="1"/>
</dbReference>
<evidence type="ECO:0000313" key="3">
    <source>
        <dbReference type="EMBL" id="PMD17650.1"/>
    </source>
</evidence>
<dbReference type="PROSITE" id="PS50097">
    <property type="entry name" value="BTB"/>
    <property type="match status" value="1"/>
</dbReference>
<evidence type="ECO:0000313" key="4">
    <source>
        <dbReference type="Proteomes" id="UP000235672"/>
    </source>
</evidence>
<dbReference type="SUPFAM" id="SSF54695">
    <property type="entry name" value="POZ domain"/>
    <property type="match status" value="1"/>
</dbReference>
<dbReference type="EMBL" id="KZ613498">
    <property type="protein sequence ID" value="PMD17650.1"/>
    <property type="molecule type" value="Genomic_DNA"/>
</dbReference>
<evidence type="ECO:0000259" key="2">
    <source>
        <dbReference type="PROSITE" id="PS50097"/>
    </source>
</evidence>
<dbReference type="PANTHER" id="PTHR47843">
    <property type="entry name" value="BTB DOMAIN-CONTAINING PROTEIN-RELATED"/>
    <property type="match status" value="1"/>
</dbReference>
<feature type="domain" description="BTB" evidence="2">
    <location>
        <begin position="53"/>
        <end position="126"/>
    </location>
</feature>
<gene>
    <name evidence="3" type="ORF">NA56DRAFT_707386</name>
</gene>
<dbReference type="Pfam" id="PF00651">
    <property type="entry name" value="BTB"/>
    <property type="match status" value="1"/>
</dbReference>
<organism evidence="3 4">
    <name type="scientific">Hyaloscypha hepaticicola</name>
    <dbReference type="NCBI Taxonomy" id="2082293"/>
    <lineage>
        <taxon>Eukaryota</taxon>
        <taxon>Fungi</taxon>
        <taxon>Dikarya</taxon>
        <taxon>Ascomycota</taxon>
        <taxon>Pezizomycotina</taxon>
        <taxon>Leotiomycetes</taxon>
        <taxon>Helotiales</taxon>
        <taxon>Hyaloscyphaceae</taxon>
        <taxon>Hyaloscypha</taxon>
    </lineage>
</organism>
<feature type="region of interest" description="Disordered" evidence="1">
    <location>
        <begin position="249"/>
        <end position="272"/>
    </location>
</feature>
<dbReference type="CDD" id="cd18186">
    <property type="entry name" value="BTB_POZ_ZBTB_KLHL-like"/>
    <property type="match status" value="1"/>
</dbReference>
<keyword evidence="4" id="KW-1185">Reference proteome</keyword>
<name>A0A2J6PUD7_9HELO</name>
<proteinExistence type="predicted"/>
<dbReference type="STRING" id="1745343.A0A2J6PUD7"/>
<accession>A0A2J6PUD7</accession>
<dbReference type="Proteomes" id="UP000235672">
    <property type="component" value="Unassembled WGS sequence"/>
</dbReference>
<reference evidence="3 4" key="1">
    <citation type="submission" date="2016-05" db="EMBL/GenBank/DDBJ databases">
        <title>A degradative enzymes factory behind the ericoid mycorrhizal symbiosis.</title>
        <authorList>
            <consortium name="DOE Joint Genome Institute"/>
            <person name="Martino E."/>
            <person name="Morin E."/>
            <person name="Grelet G."/>
            <person name="Kuo A."/>
            <person name="Kohler A."/>
            <person name="Daghino S."/>
            <person name="Barry K."/>
            <person name="Choi C."/>
            <person name="Cichocki N."/>
            <person name="Clum A."/>
            <person name="Copeland A."/>
            <person name="Hainaut M."/>
            <person name="Haridas S."/>
            <person name="Labutti K."/>
            <person name="Lindquist E."/>
            <person name="Lipzen A."/>
            <person name="Khouja H.-R."/>
            <person name="Murat C."/>
            <person name="Ohm R."/>
            <person name="Olson A."/>
            <person name="Spatafora J."/>
            <person name="Veneault-Fourrey C."/>
            <person name="Henrissat B."/>
            <person name="Grigoriev I."/>
            <person name="Martin F."/>
            <person name="Perotto S."/>
        </authorList>
    </citation>
    <scope>NUCLEOTIDE SEQUENCE [LARGE SCALE GENOMIC DNA]</scope>
    <source>
        <strain evidence="3 4">UAMH 7357</strain>
    </source>
</reference>
<dbReference type="InterPro" id="IPR011333">
    <property type="entry name" value="SKP1/BTB/POZ_sf"/>
</dbReference>
<dbReference type="AlphaFoldDB" id="A0A2J6PUD7"/>
<dbReference type="InterPro" id="IPR000210">
    <property type="entry name" value="BTB/POZ_dom"/>
</dbReference>
<feature type="compositionally biased region" description="Basic and acidic residues" evidence="1">
    <location>
        <begin position="249"/>
        <end position="265"/>
    </location>
</feature>
<dbReference type="OrthoDB" id="194443at2759"/>
<protein>
    <recommendedName>
        <fullName evidence="2">BTB domain-containing protein</fullName>
    </recommendedName>
</protein>